<keyword evidence="9" id="KW-1185">Reference proteome</keyword>
<keyword evidence="3 6" id="KW-0812">Transmembrane</keyword>
<dbReference type="RefSeq" id="WP_323304041.1">
    <property type="nucleotide sequence ID" value="NZ_JAYGHX010000001.1"/>
</dbReference>
<feature type="transmembrane region" description="Helical" evidence="6">
    <location>
        <begin position="124"/>
        <end position="144"/>
    </location>
</feature>
<evidence type="ECO:0000256" key="1">
    <source>
        <dbReference type="ARBA" id="ARBA00004651"/>
    </source>
</evidence>
<dbReference type="Pfam" id="PF01292">
    <property type="entry name" value="Ni_hydr_CYTB"/>
    <property type="match status" value="1"/>
</dbReference>
<dbReference type="InterPro" id="IPR051542">
    <property type="entry name" value="Hydrogenase_cytochrome"/>
</dbReference>
<protein>
    <submittedName>
        <fullName evidence="8">Cytochrome b/b6 domain-containing protein</fullName>
    </submittedName>
</protein>
<evidence type="ECO:0000256" key="6">
    <source>
        <dbReference type="SAM" id="Phobius"/>
    </source>
</evidence>
<organism evidence="8 9">
    <name type="scientific">Cyanobium gracile UHCC 0139</name>
    <dbReference type="NCBI Taxonomy" id="3110308"/>
    <lineage>
        <taxon>Bacteria</taxon>
        <taxon>Bacillati</taxon>
        <taxon>Cyanobacteriota</taxon>
        <taxon>Cyanophyceae</taxon>
        <taxon>Synechococcales</taxon>
        <taxon>Prochlorococcaceae</taxon>
        <taxon>Cyanobium</taxon>
    </lineage>
</organism>
<sequence>MIPLSDAPGPVRPGPHPLWTRAFHGLNLLVLLLLAASGLEIYNANPVFGGREGATVPEWLTLGGWLAGGRDWHFGVMGLYAANLGLWIALLLHRRHRRLADGGDLGTLRRSASPPRRRLASHRITYTLMLVVLALSLITGLAMYKPAQLWWLVSLFAVAEPAGHSSWQTLRVCHLATIPAIALLLVAHVGLSWRVGGLRLLRRMLL</sequence>
<dbReference type="PANTHER" id="PTHR30485:SF1">
    <property type="entry name" value="CYTOCHROME YDHU-RELATED"/>
    <property type="match status" value="1"/>
</dbReference>
<dbReference type="EMBL" id="JAYGHX010000001">
    <property type="protein sequence ID" value="MEA5389915.1"/>
    <property type="molecule type" value="Genomic_DNA"/>
</dbReference>
<feature type="transmembrane region" description="Helical" evidence="6">
    <location>
        <begin position="72"/>
        <end position="92"/>
    </location>
</feature>
<dbReference type="InterPro" id="IPR011577">
    <property type="entry name" value="Cyt_b561_bac/Ni-Hgenase"/>
</dbReference>
<evidence type="ECO:0000256" key="5">
    <source>
        <dbReference type="ARBA" id="ARBA00023136"/>
    </source>
</evidence>
<evidence type="ECO:0000256" key="2">
    <source>
        <dbReference type="ARBA" id="ARBA00022475"/>
    </source>
</evidence>
<reference evidence="8 9" key="1">
    <citation type="submission" date="2023-12" db="EMBL/GenBank/DDBJ databases">
        <title>Baltic Sea Cyanobacteria.</title>
        <authorList>
            <person name="Delbaje E."/>
            <person name="Fewer D.P."/>
            <person name="Shishido T.K."/>
        </authorList>
    </citation>
    <scope>NUCLEOTIDE SEQUENCE [LARGE SCALE GENOMIC DNA]</scope>
    <source>
        <strain evidence="8 9">UHCC 0139</strain>
    </source>
</reference>
<evidence type="ECO:0000259" key="7">
    <source>
        <dbReference type="Pfam" id="PF01292"/>
    </source>
</evidence>
<dbReference type="SUPFAM" id="SSF81342">
    <property type="entry name" value="Transmembrane di-heme cytochromes"/>
    <property type="match status" value="1"/>
</dbReference>
<feature type="domain" description="Cytochrome b561 bacterial/Ni-hydrogenase" evidence="7">
    <location>
        <begin position="16"/>
        <end position="205"/>
    </location>
</feature>
<gene>
    <name evidence="8" type="ORF">VB738_01450</name>
</gene>
<proteinExistence type="predicted"/>
<dbReference type="InterPro" id="IPR016174">
    <property type="entry name" value="Di-haem_cyt_TM"/>
</dbReference>
<name>A0ABU5RQ82_9CYAN</name>
<dbReference type="Proteomes" id="UP001304461">
    <property type="component" value="Unassembled WGS sequence"/>
</dbReference>
<evidence type="ECO:0000313" key="8">
    <source>
        <dbReference type="EMBL" id="MEA5389915.1"/>
    </source>
</evidence>
<keyword evidence="2" id="KW-1003">Cell membrane</keyword>
<evidence type="ECO:0000313" key="9">
    <source>
        <dbReference type="Proteomes" id="UP001304461"/>
    </source>
</evidence>
<accession>A0ABU5RQ82</accession>
<dbReference type="PANTHER" id="PTHR30485">
    <property type="entry name" value="NI/FE-HYDROGENASE 1 B-TYPE CYTOCHROME SUBUNIT"/>
    <property type="match status" value="1"/>
</dbReference>
<dbReference type="Gene3D" id="1.20.950.20">
    <property type="entry name" value="Transmembrane di-heme cytochromes, Chain C"/>
    <property type="match status" value="1"/>
</dbReference>
<feature type="transmembrane region" description="Helical" evidence="6">
    <location>
        <begin position="175"/>
        <end position="196"/>
    </location>
</feature>
<evidence type="ECO:0000256" key="3">
    <source>
        <dbReference type="ARBA" id="ARBA00022692"/>
    </source>
</evidence>
<comment type="subcellular location">
    <subcellularLocation>
        <location evidence="1">Cell membrane</location>
        <topology evidence="1">Multi-pass membrane protein</topology>
    </subcellularLocation>
</comment>
<evidence type="ECO:0000256" key="4">
    <source>
        <dbReference type="ARBA" id="ARBA00022989"/>
    </source>
</evidence>
<comment type="caution">
    <text evidence="8">The sequence shown here is derived from an EMBL/GenBank/DDBJ whole genome shotgun (WGS) entry which is preliminary data.</text>
</comment>
<keyword evidence="5 6" id="KW-0472">Membrane</keyword>
<keyword evidence="4 6" id="KW-1133">Transmembrane helix</keyword>